<feature type="transmembrane region" description="Helical" evidence="8">
    <location>
        <begin position="319"/>
        <end position="346"/>
    </location>
</feature>
<keyword evidence="7 8" id="KW-0472">Membrane</keyword>
<dbReference type="OrthoDB" id="9808461at2"/>
<dbReference type="InterPro" id="IPR025857">
    <property type="entry name" value="MacB_PCD"/>
</dbReference>
<organism evidence="11 12">
    <name type="scientific">Desulfobotulus alkaliphilus</name>
    <dbReference type="NCBI Taxonomy" id="622671"/>
    <lineage>
        <taxon>Bacteria</taxon>
        <taxon>Pseudomonadati</taxon>
        <taxon>Thermodesulfobacteriota</taxon>
        <taxon>Desulfobacteria</taxon>
        <taxon>Desulfobacterales</taxon>
        <taxon>Desulfobacteraceae</taxon>
        <taxon>Desulfobotulus</taxon>
    </lineage>
</organism>
<evidence type="ECO:0000313" key="11">
    <source>
        <dbReference type="EMBL" id="TWI68156.1"/>
    </source>
</evidence>
<evidence type="ECO:0000256" key="2">
    <source>
        <dbReference type="ARBA" id="ARBA00005236"/>
    </source>
</evidence>
<evidence type="ECO:0000259" key="9">
    <source>
        <dbReference type="Pfam" id="PF02687"/>
    </source>
</evidence>
<keyword evidence="12" id="KW-1185">Reference proteome</keyword>
<dbReference type="Pfam" id="PF12704">
    <property type="entry name" value="MacB_PCD"/>
    <property type="match status" value="1"/>
</dbReference>
<evidence type="ECO:0000256" key="7">
    <source>
        <dbReference type="ARBA" id="ARBA00023136"/>
    </source>
</evidence>
<keyword evidence="5 8" id="KW-0812">Transmembrane</keyword>
<proteinExistence type="inferred from homology"/>
<dbReference type="InterPro" id="IPR051447">
    <property type="entry name" value="Lipoprotein-release_system"/>
</dbReference>
<sequence>MSLELFIAGRYLRARRKQGFISLTGILSVFGVALGVMALVVVIAVMSGAERDFRKRILGLEPHILLMGQGGGVSNAHEAQERIRAFPEVAGTAPFVYGKVVLRASGGIGGAFLRGIDPEAQRVAIEGIDRESLLEQLKETKPGHTPGIILGRTLAAELKVAIGDTVQIMSPEFMLSPVGMLPKVRRFQVTGFFSSGLFEYDGALAYIRMDEASRLLGMGEKVTGIGVWIDDVYAAEELGKRIQEAFGWGYWTRNWMEMNKSLFSALKLEKTAMFIILTLIILVAAFNIASSLIMMVMEKTRDISILMAMGASRALIRKIFVIQGMIIGILGTFFGIVSGVALCLFLERYPIIRLPEAYPFTTLPVLLEWSDVTVIGISSLLICFLSTLYPAMQASRLDPVEGIRYG</sequence>
<accession>A0A562RII1</accession>
<reference evidence="11 12" key="1">
    <citation type="submission" date="2019-07" db="EMBL/GenBank/DDBJ databases">
        <title>Genome sequencing of 100 strains of the haloalkaliphilic chemolithoautotrophic sulfur-oxidizing bacterium Thioalkalivibrio.</title>
        <authorList>
            <person name="Muyzer G."/>
        </authorList>
    </citation>
    <scope>NUCLEOTIDE SEQUENCE [LARGE SCALE GENOMIC DNA]</scope>
    <source>
        <strain evidence="11 12">ASO4-4</strain>
    </source>
</reference>
<protein>
    <submittedName>
        <fullName evidence="11">Lipoprotein-releasing system permease protein</fullName>
    </submittedName>
</protein>
<name>A0A562RII1_9BACT</name>
<keyword evidence="3" id="KW-0813">Transport</keyword>
<dbReference type="EMBL" id="VLLC01000023">
    <property type="protein sequence ID" value="TWI68156.1"/>
    <property type="molecule type" value="Genomic_DNA"/>
</dbReference>
<evidence type="ECO:0000259" key="10">
    <source>
        <dbReference type="Pfam" id="PF12704"/>
    </source>
</evidence>
<dbReference type="RefSeq" id="WP_144685789.1">
    <property type="nucleotide sequence ID" value="NZ_VLLC01000023.1"/>
</dbReference>
<gene>
    <name evidence="11" type="ORF">LZ24_02638</name>
</gene>
<evidence type="ECO:0000313" key="12">
    <source>
        <dbReference type="Proteomes" id="UP000318307"/>
    </source>
</evidence>
<dbReference type="GO" id="GO:0098797">
    <property type="term" value="C:plasma membrane protein complex"/>
    <property type="evidence" value="ECO:0007669"/>
    <property type="project" value="TreeGrafter"/>
</dbReference>
<dbReference type="AlphaFoldDB" id="A0A562RII1"/>
<dbReference type="NCBIfam" id="TIGR02212">
    <property type="entry name" value="lolCE"/>
    <property type="match status" value="1"/>
</dbReference>
<dbReference type="GO" id="GO:0044874">
    <property type="term" value="P:lipoprotein localization to outer membrane"/>
    <property type="evidence" value="ECO:0007669"/>
    <property type="project" value="TreeGrafter"/>
</dbReference>
<feature type="transmembrane region" description="Helical" evidence="8">
    <location>
        <begin position="366"/>
        <end position="389"/>
    </location>
</feature>
<dbReference type="PANTHER" id="PTHR30489">
    <property type="entry name" value="LIPOPROTEIN-RELEASING SYSTEM TRANSMEMBRANE PROTEIN LOLE"/>
    <property type="match status" value="1"/>
</dbReference>
<keyword evidence="11" id="KW-0449">Lipoprotein</keyword>
<evidence type="ECO:0000256" key="5">
    <source>
        <dbReference type="ARBA" id="ARBA00022692"/>
    </source>
</evidence>
<keyword evidence="6 8" id="KW-1133">Transmembrane helix</keyword>
<feature type="transmembrane region" description="Helical" evidence="8">
    <location>
        <begin position="20"/>
        <end position="46"/>
    </location>
</feature>
<dbReference type="PANTHER" id="PTHR30489:SF0">
    <property type="entry name" value="LIPOPROTEIN-RELEASING SYSTEM TRANSMEMBRANE PROTEIN LOLE"/>
    <property type="match status" value="1"/>
</dbReference>
<comment type="subcellular location">
    <subcellularLocation>
        <location evidence="1">Cell membrane</location>
        <topology evidence="1">Multi-pass membrane protein</topology>
    </subcellularLocation>
</comment>
<dbReference type="InterPro" id="IPR011925">
    <property type="entry name" value="LolCE_TM"/>
</dbReference>
<evidence type="ECO:0000256" key="8">
    <source>
        <dbReference type="SAM" id="Phobius"/>
    </source>
</evidence>
<dbReference type="Pfam" id="PF02687">
    <property type="entry name" value="FtsX"/>
    <property type="match status" value="1"/>
</dbReference>
<feature type="transmembrane region" description="Helical" evidence="8">
    <location>
        <begin position="272"/>
        <end position="298"/>
    </location>
</feature>
<comment type="caution">
    <text evidence="11">The sequence shown here is derived from an EMBL/GenBank/DDBJ whole genome shotgun (WGS) entry which is preliminary data.</text>
</comment>
<evidence type="ECO:0000256" key="6">
    <source>
        <dbReference type="ARBA" id="ARBA00022989"/>
    </source>
</evidence>
<dbReference type="GO" id="GO:0042953">
    <property type="term" value="P:lipoprotein transport"/>
    <property type="evidence" value="ECO:0007669"/>
    <property type="project" value="InterPro"/>
</dbReference>
<keyword evidence="4" id="KW-1003">Cell membrane</keyword>
<evidence type="ECO:0000256" key="3">
    <source>
        <dbReference type="ARBA" id="ARBA00022448"/>
    </source>
</evidence>
<evidence type="ECO:0000256" key="4">
    <source>
        <dbReference type="ARBA" id="ARBA00022475"/>
    </source>
</evidence>
<comment type="similarity">
    <text evidence="2">Belongs to the ABC-4 integral membrane protein family. LolC/E subfamily.</text>
</comment>
<evidence type="ECO:0000256" key="1">
    <source>
        <dbReference type="ARBA" id="ARBA00004651"/>
    </source>
</evidence>
<feature type="domain" description="MacB-like periplasmic core" evidence="10">
    <location>
        <begin position="26"/>
        <end position="244"/>
    </location>
</feature>
<dbReference type="Proteomes" id="UP000318307">
    <property type="component" value="Unassembled WGS sequence"/>
</dbReference>
<feature type="domain" description="ABC3 transporter permease C-terminal" evidence="9">
    <location>
        <begin position="274"/>
        <end position="399"/>
    </location>
</feature>
<dbReference type="InterPro" id="IPR003838">
    <property type="entry name" value="ABC3_permease_C"/>
</dbReference>